<evidence type="ECO:0000313" key="3">
    <source>
        <dbReference type="EMBL" id="MBP2039301.1"/>
    </source>
</evidence>
<proteinExistence type="predicted"/>
<name>A0ABS4LB58_STRAV</name>
<evidence type="ECO:0000313" key="4">
    <source>
        <dbReference type="Proteomes" id="UP001519310"/>
    </source>
</evidence>
<dbReference type="InterPro" id="IPR015797">
    <property type="entry name" value="NUDIX_hydrolase-like_dom_sf"/>
</dbReference>
<accession>A0ABS4LB58</accession>
<feature type="region of interest" description="Disordered" evidence="1">
    <location>
        <begin position="85"/>
        <end position="107"/>
    </location>
</feature>
<dbReference type="Proteomes" id="UP001519310">
    <property type="component" value="Unassembled WGS sequence"/>
</dbReference>
<feature type="domain" description="Nudix hydrolase" evidence="2">
    <location>
        <begin position="29"/>
        <end position="107"/>
    </location>
</feature>
<feature type="region of interest" description="Disordered" evidence="1">
    <location>
        <begin position="1"/>
        <end position="22"/>
    </location>
</feature>
<feature type="compositionally biased region" description="Basic and acidic residues" evidence="1">
    <location>
        <begin position="1"/>
        <end position="10"/>
    </location>
</feature>
<dbReference type="RefSeq" id="WP_229920789.1">
    <property type="nucleotide sequence ID" value="NZ_BMVL01000017.1"/>
</dbReference>
<dbReference type="SUPFAM" id="SSF55811">
    <property type="entry name" value="Nudix"/>
    <property type="match status" value="1"/>
</dbReference>
<feature type="compositionally biased region" description="Basic residues" evidence="1">
    <location>
        <begin position="91"/>
        <end position="100"/>
    </location>
</feature>
<organism evidence="3 4">
    <name type="scientific">Streptomyces avidinii</name>
    <dbReference type="NCBI Taxonomy" id="1895"/>
    <lineage>
        <taxon>Bacteria</taxon>
        <taxon>Bacillati</taxon>
        <taxon>Actinomycetota</taxon>
        <taxon>Actinomycetes</taxon>
        <taxon>Kitasatosporales</taxon>
        <taxon>Streptomycetaceae</taxon>
        <taxon>Streptomyces</taxon>
    </lineage>
</organism>
<dbReference type="EMBL" id="JAGGLQ010000011">
    <property type="protein sequence ID" value="MBP2039301.1"/>
    <property type="molecule type" value="Genomic_DNA"/>
</dbReference>
<dbReference type="InterPro" id="IPR000086">
    <property type="entry name" value="NUDIX_hydrolase_dom"/>
</dbReference>
<evidence type="ECO:0000256" key="1">
    <source>
        <dbReference type="SAM" id="MobiDB-lite"/>
    </source>
</evidence>
<feature type="compositionally biased region" description="Low complexity" evidence="1">
    <location>
        <begin position="11"/>
        <end position="22"/>
    </location>
</feature>
<dbReference type="Gene3D" id="3.90.79.10">
    <property type="entry name" value="Nucleoside Triphosphate Pyrophosphohydrolase"/>
    <property type="match status" value="1"/>
</dbReference>
<dbReference type="PROSITE" id="PS51462">
    <property type="entry name" value="NUDIX"/>
    <property type="match status" value="1"/>
</dbReference>
<reference evidence="3 4" key="1">
    <citation type="submission" date="2021-03" db="EMBL/GenBank/DDBJ databases">
        <title>Genomic Encyclopedia of Type Strains, Phase IV (KMG-IV): sequencing the most valuable type-strain genomes for metagenomic binning, comparative biology and taxonomic classification.</title>
        <authorList>
            <person name="Goeker M."/>
        </authorList>
    </citation>
    <scope>NUCLEOTIDE SEQUENCE [LARGE SCALE GENOMIC DNA]</scope>
    <source>
        <strain evidence="3 4">DSM 40526</strain>
    </source>
</reference>
<evidence type="ECO:0000259" key="2">
    <source>
        <dbReference type="PROSITE" id="PS51462"/>
    </source>
</evidence>
<gene>
    <name evidence="3" type="ORF">J2Z77_005127</name>
</gene>
<comment type="caution">
    <text evidence="3">The sequence shown here is derived from an EMBL/GenBank/DDBJ whole genome shotgun (WGS) entry which is preliminary data.</text>
</comment>
<keyword evidence="4" id="KW-1185">Reference proteome</keyword>
<dbReference type="Pfam" id="PF00293">
    <property type="entry name" value="NUDIX"/>
    <property type="match status" value="1"/>
</dbReference>
<sequence length="107" mass="11485">MDLVFRRGGEARVPGASRARPAPAAVSHGRFILVLTWAVVVNGEGQVLFIRHVALGKWLTPGGHLEPEDPDLLSAALRELIEETGITLSGPRHRGPGTHRRAPDSGE</sequence>
<protein>
    <submittedName>
        <fullName evidence="3">8-oxo-dGTP pyrophosphatase MutT (NUDIX family)</fullName>
    </submittedName>
</protein>